<dbReference type="Gene3D" id="2.60.120.10">
    <property type="entry name" value="Jelly Rolls"/>
    <property type="match status" value="1"/>
</dbReference>
<keyword evidence="13" id="KW-0413">Isomerase</keyword>
<accession>A0ABS3TRD0</accession>
<evidence type="ECO:0000256" key="2">
    <source>
        <dbReference type="ARBA" id="ARBA00006115"/>
    </source>
</evidence>
<dbReference type="NCBIfam" id="TIGR01479">
    <property type="entry name" value="GMP_PMI"/>
    <property type="match status" value="1"/>
</dbReference>
<dbReference type="Proteomes" id="UP000669060">
    <property type="component" value="Unassembled WGS sequence"/>
</dbReference>
<comment type="catalytic activity">
    <reaction evidence="8">
        <text>alpha-D-mannose 1-phosphate + GTP + H(+) = GDP-alpha-D-mannose + diphosphate</text>
        <dbReference type="Rhea" id="RHEA:15229"/>
        <dbReference type="ChEBI" id="CHEBI:15378"/>
        <dbReference type="ChEBI" id="CHEBI:33019"/>
        <dbReference type="ChEBI" id="CHEBI:37565"/>
        <dbReference type="ChEBI" id="CHEBI:57527"/>
        <dbReference type="ChEBI" id="CHEBI:58409"/>
        <dbReference type="EC" id="2.7.7.13"/>
    </reaction>
</comment>
<keyword evidence="14" id="KW-1185">Reference proteome</keyword>
<organism evidence="13 14">
    <name type="scientific">Pseudomonas schmalbachii</name>
    <dbReference type="NCBI Taxonomy" id="2816993"/>
    <lineage>
        <taxon>Bacteria</taxon>
        <taxon>Pseudomonadati</taxon>
        <taxon>Pseudomonadota</taxon>
        <taxon>Gammaproteobacteria</taxon>
        <taxon>Pseudomonadales</taxon>
        <taxon>Pseudomonadaceae</taxon>
        <taxon>Pseudomonas</taxon>
    </lineage>
</organism>
<sequence length="477" mass="52944">MMLFPVIICGGAGSRLWPVSREAHPKPFMPLPDGQNLLQKTLLRALALSDVSEVMTVTNRELYFKTEDEYRALAPRPCILSYVLEPFGRNTAAAVASAALQLNSAHGPDALMLVLPADHLIKEAEAFAEAVAHATELAKGGWLVTFGVQPQYPETGFGYIESSNEPLEGGFKVRRFVEKPDRVTAQEYLVAGNYLWNSGMFCFRVGTLLDEMNIHAPEVASAVEATITESRLSKGEHHRCLTLNAEHFIKVPDISIDYALLERSNKVATVPCDLGWSDIGSWAALSELTSEDPDGNRCDGEVLLHSANNNYVHSPDRLTALVGVQNLIVVDTPDAILISHREHCQDVKQIVAQLKKKGHDAHLLHRTVHRPWGTYTTLEEGDRFKIKRIVVKPGASLSLQMHHHRSEHWTVVCGMAKVTNGEKSFLLNTNESTFIPAGHQHRLENPGVISLVLIEVQSGEYLGEDDIVRFEDRYGRK</sequence>
<dbReference type="CDD" id="cd02213">
    <property type="entry name" value="cupin_PMI_typeII_C"/>
    <property type="match status" value="1"/>
</dbReference>
<gene>
    <name evidence="13" type="ORF">JFY56_13420</name>
</gene>
<dbReference type="InterPro" id="IPR049577">
    <property type="entry name" value="GMPP_N"/>
</dbReference>
<evidence type="ECO:0000256" key="8">
    <source>
        <dbReference type="ARBA" id="ARBA00047343"/>
    </source>
</evidence>
<keyword evidence="4 13" id="KW-0808">Transferase</keyword>
<reference evidence="13 14" key="1">
    <citation type="submission" date="2020-12" db="EMBL/GenBank/DDBJ databases">
        <title>Pseudomonas schmalbachii sp. nov. isolated from millipede gut.</title>
        <authorList>
            <person name="Shelomi M."/>
        </authorList>
    </citation>
    <scope>NUCLEOTIDE SEQUENCE [LARGE SCALE GENOMIC DNA]</scope>
    <source>
        <strain evidence="13 14">Milli4</strain>
    </source>
</reference>
<feature type="domain" description="Mannose-6-phosphate isomerase type II C-terminal" evidence="11">
    <location>
        <begin position="358"/>
        <end position="472"/>
    </location>
</feature>
<dbReference type="EMBL" id="JAELYA010000004">
    <property type="protein sequence ID" value="MBO3276231.1"/>
    <property type="molecule type" value="Genomic_DNA"/>
</dbReference>
<evidence type="ECO:0000313" key="14">
    <source>
        <dbReference type="Proteomes" id="UP000669060"/>
    </source>
</evidence>
<keyword evidence="6" id="KW-0547">Nucleotide-binding</keyword>
<feature type="domain" description="MannoseP isomerase/GMP-like beta-helix" evidence="12">
    <location>
        <begin position="307"/>
        <end position="354"/>
    </location>
</feature>
<dbReference type="Pfam" id="PF22640">
    <property type="entry name" value="ManC_GMP_beta-helix"/>
    <property type="match status" value="1"/>
</dbReference>
<name>A0ABS3TRD0_9PSED</name>
<dbReference type="InterPro" id="IPR001538">
    <property type="entry name" value="Man6P_isomerase-2_C"/>
</dbReference>
<evidence type="ECO:0000256" key="3">
    <source>
        <dbReference type="ARBA" id="ARBA00012387"/>
    </source>
</evidence>
<dbReference type="GO" id="GO:0004476">
    <property type="term" value="F:mannose-6-phosphate isomerase activity"/>
    <property type="evidence" value="ECO:0007669"/>
    <property type="project" value="UniProtKB-EC"/>
</dbReference>
<evidence type="ECO:0000256" key="1">
    <source>
        <dbReference type="ARBA" id="ARBA00004823"/>
    </source>
</evidence>
<dbReference type="InterPro" id="IPR029044">
    <property type="entry name" value="Nucleotide-diphossugar_trans"/>
</dbReference>
<dbReference type="Pfam" id="PF01050">
    <property type="entry name" value="MannoseP_isomer"/>
    <property type="match status" value="1"/>
</dbReference>
<dbReference type="InterPro" id="IPR011051">
    <property type="entry name" value="RmlC_Cupin_sf"/>
</dbReference>
<evidence type="ECO:0000259" key="11">
    <source>
        <dbReference type="Pfam" id="PF01050"/>
    </source>
</evidence>
<protein>
    <recommendedName>
        <fullName evidence="3">mannose-1-phosphate guanylyltransferase</fullName>
        <ecNumber evidence="3">2.7.7.13</ecNumber>
    </recommendedName>
</protein>
<comment type="caution">
    <text evidence="13">The sequence shown here is derived from an EMBL/GenBank/DDBJ whole genome shotgun (WGS) entry which is preliminary data.</text>
</comment>
<comment type="similarity">
    <text evidence="2 9">Belongs to the mannose-6-phosphate isomerase type 2 family.</text>
</comment>
<feature type="domain" description="Nucleotidyl transferase" evidence="10">
    <location>
        <begin position="5"/>
        <end position="292"/>
    </location>
</feature>
<dbReference type="CDD" id="cd02509">
    <property type="entry name" value="GDP-M1P_Guanylyltransferase"/>
    <property type="match status" value="1"/>
</dbReference>
<evidence type="ECO:0000256" key="4">
    <source>
        <dbReference type="ARBA" id="ARBA00022679"/>
    </source>
</evidence>
<evidence type="ECO:0000256" key="7">
    <source>
        <dbReference type="ARBA" id="ARBA00023134"/>
    </source>
</evidence>
<dbReference type="PANTHER" id="PTHR46390">
    <property type="entry name" value="MANNOSE-1-PHOSPHATE GUANYLYLTRANSFERASE"/>
    <property type="match status" value="1"/>
</dbReference>
<proteinExistence type="inferred from homology"/>
<dbReference type="EC" id="2.7.7.13" evidence="3"/>
<dbReference type="Gene3D" id="3.90.550.10">
    <property type="entry name" value="Spore Coat Polysaccharide Biosynthesis Protein SpsA, Chain A"/>
    <property type="match status" value="1"/>
</dbReference>
<dbReference type="InterPro" id="IPR014710">
    <property type="entry name" value="RmlC-like_jellyroll"/>
</dbReference>
<dbReference type="InterPro" id="IPR054566">
    <property type="entry name" value="ManC/GMP-like_b-helix"/>
</dbReference>
<dbReference type="PANTHER" id="PTHR46390:SF1">
    <property type="entry name" value="MANNOSE-1-PHOSPHATE GUANYLYLTRANSFERASE"/>
    <property type="match status" value="1"/>
</dbReference>
<dbReference type="SUPFAM" id="SSF51182">
    <property type="entry name" value="RmlC-like cupins"/>
    <property type="match status" value="1"/>
</dbReference>
<evidence type="ECO:0000256" key="5">
    <source>
        <dbReference type="ARBA" id="ARBA00022695"/>
    </source>
</evidence>
<dbReference type="GO" id="GO:0004475">
    <property type="term" value="F:mannose-1-phosphate guanylyltransferase (GTP) activity"/>
    <property type="evidence" value="ECO:0007669"/>
    <property type="project" value="UniProtKB-EC"/>
</dbReference>
<dbReference type="RefSeq" id="WP_208314287.1">
    <property type="nucleotide sequence ID" value="NZ_JAELYA010000004.1"/>
</dbReference>
<keyword evidence="7" id="KW-0342">GTP-binding</keyword>
<dbReference type="SUPFAM" id="SSF53448">
    <property type="entry name" value="Nucleotide-diphospho-sugar transferases"/>
    <property type="match status" value="1"/>
</dbReference>
<evidence type="ECO:0000259" key="10">
    <source>
        <dbReference type="Pfam" id="PF00483"/>
    </source>
</evidence>
<dbReference type="Pfam" id="PF00483">
    <property type="entry name" value="NTP_transferase"/>
    <property type="match status" value="1"/>
</dbReference>
<keyword evidence="5 13" id="KW-0548">Nucleotidyltransferase</keyword>
<dbReference type="InterPro" id="IPR051161">
    <property type="entry name" value="Mannose-6P_isomerase_type2"/>
</dbReference>
<comment type="pathway">
    <text evidence="1">Nucleotide-sugar biosynthesis; GDP-alpha-D-mannose biosynthesis; GDP-alpha-D-mannose from alpha-D-mannose 1-phosphate (GTP route): step 1/1.</text>
</comment>
<evidence type="ECO:0000259" key="12">
    <source>
        <dbReference type="Pfam" id="PF22640"/>
    </source>
</evidence>
<evidence type="ECO:0000313" key="13">
    <source>
        <dbReference type="EMBL" id="MBO3276231.1"/>
    </source>
</evidence>
<evidence type="ECO:0000256" key="9">
    <source>
        <dbReference type="RuleBase" id="RU004190"/>
    </source>
</evidence>
<dbReference type="InterPro" id="IPR005835">
    <property type="entry name" value="NTP_transferase_dom"/>
</dbReference>
<evidence type="ECO:0000256" key="6">
    <source>
        <dbReference type="ARBA" id="ARBA00022741"/>
    </source>
</evidence>
<dbReference type="InterPro" id="IPR006375">
    <property type="entry name" value="Man1P_GuaTrfase/Man6P_Isoase"/>
</dbReference>